<dbReference type="Gene3D" id="3.80.10.10">
    <property type="entry name" value="Ribonuclease Inhibitor"/>
    <property type="match status" value="1"/>
</dbReference>
<dbReference type="OrthoDB" id="3259156at2759"/>
<sequence>MLHYPAGLPTTDRLPPSTLTSSRDPAVLHGVAIELAVSASLLGFQFRTYVVDPSVLADEAAKGIHCYSTRTIEIFWTTYSPGMMQKILSRLFHNYPAFASSSTRPYPRASSTHLSISASPSHPRFCREVVKGKSKEYARSLAKYVRTFRLVNWIDPDTSLSYETAAKFLKECLSAMPYMPNLTTLELSYVAIVPSILRALPNLEQLESLKIIEFALTELHLKPSFDDQVRVLDDYAALAKAFHYSTLTTLVTHLPESVKVIQNSKVPFPLRIIKLKFDRVVVPISTSFFRNLPDLRTFSFGPSNHNGDSLAAVTLSFAHFQRLEEVECDAKHLSKYPASLSRTPLLFALTQHSTPRTSRQYHGRRRGASRSGFHSSGLLRLKTFTTRSRLLCDENKFHPVEDSLDKLHFRALTEFVRALPQVKTVNFIAHQFFPLLDSSPMSFAHQYSVLRKLLSAQHTRIRVVQLGRIVWTRRNDGDWTIIFEDDLIEGLLAQAKGKPLWGTSAADIFGISPPRQPRRGIGKDAPILQNDHRGHLAKLLSPYIIDDPYSGSDMSD</sequence>
<accession>A0A4Y7T9W9</accession>
<dbReference type="Proteomes" id="UP000298030">
    <property type="component" value="Unassembled WGS sequence"/>
</dbReference>
<proteinExistence type="predicted"/>
<dbReference type="InterPro" id="IPR032675">
    <property type="entry name" value="LRR_dom_sf"/>
</dbReference>
<keyword evidence="3" id="KW-1185">Reference proteome</keyword>
<feature type="region of interest" description="Disordered" evidence="1">
    <location>
        <begin position="1"/>
        <end position="21"/>
    </location>
</feature>
<reference evidence="2 3" key="1">
    <citation type="journal article" date="2019" name="Nat. Ecol. Evol.">
        <title>Megaphylogeny resolves global patterns of mushroom evolution.</title>
        <authorList>
            <person name="Varga T."/>
            <person name="Krizsan K."/>
            <person name="Foldi C."/>
            <person name="Dima B."/>
            <person name="Sanchez-Garcia M."/>
            <person name="Sanchez-Ramirez S."/>
            <person name="Szollosi G.J."/>
            <person name="Szarkandi J.G."/>
            <person name="Papp V."/>
            <person name="Albert L."/>
            <person name="Andreopoulos W."/>
            <person name="Angelini C."/>
            <person name="Antonin V."/>
            <person name="Barry K.W."/>
            <person name="Bougher N.L."/>
            <person name="Buchanan P."/>
            <person name="Buyck B."/>
            <person name="Bense V."/>
            <person name="Catcheside P."/>
            <person name="Chovatia M."/>
            <person name="Cooper J."/>
            <person name="Damon W."/>
            <person name="Desjardin D."/>
            <person name="Finy P."/>
            <person name="Geml J."/>
            <person name="Haridas S."/>
            <person name="Hughes K."/>
            <person name="Justo A."/>
            <person name="Karasinski D."/>
            <person name="Kautmanova I."/>
            <person name="Kiss B."/>
            <person name="Kocsube S."/>
            <person name="Kotiranta H."/>
            <person name="LaButti K.M."/>
            <person name="Lechner B.E."/>
            <person name="Liimatainen K."/>
            <person name="Lipzen A."/>
            <person name="Lukacs Z."/>
            <person name="Mihaltcheva S."/>
            <person name="Morgado L.N."/>
            <person name="Niskanen T."/>
            <person name="Noordeloos M.E."/>
            <person name="Ohm R.A."/>
            <person name="Ortiz-Santana B."/>
            <person name="Ovrebo C."/>
            <person name="Racz N."/>
            <person name="Riley R."/>
            <person name="Savchenko A."/>
            <person name="Shiryaev A."/>
            <person name="Soop K."/>
            <person name="Spirin V."/>
            <person name="Szebenyi C."/>
            <person name="Tomsovsky M."/>
            <person name="Tulloss R.E."/>
            <person name="Uehling J."/>
            <person name="Grigoriev I.V."/>
            <person name="Vagvolgyi C."/>
            <person name="Papp T."/>
            <person name="Martin F.M."/>
            <person name="Miettinen O."/>
            <person name="Hibbett D.S."/>
            <person name="Nagy L.G."/>
        </authorList>
    </citation>
    <scope>NUCLEOTIDE SEQUENCE [LARGE SCALE GENOMIC DNA]</scope>
    <source>
        <strain evidence="2 3">FP101781</strain>
    </source>
</reference>
<organism evidence="2 3">
    <name type="scientific">Coprinellus micaceus</name>
    <name type="common">Glistening ink-cap mushroom</name>
    <name type="synonym">Coprinus micaceus</name>
    <dbReference type="NCBI Taxonomy" id="71717"/>
    <lineage>
        <taxon>Eukaryota</taxon>
        <taxon>Fungi</taxon>
        <taxon>Dikarya</taxon>
        <taxon>Basidiomycota</taxon>
        <taxon>Agaricomycotina</taxon>
        <taxon>Agaricomycetes</taxon>
        <taxon>Agaricomycetidae</taxon>
        <taxon>Agaricales</taxon>
        <taxon>Agaricineae</taxon>
        <taxon>Psathyrellaceae</taxon>
        <taxon>Coprinellus</taxon>
    </lineage>
</organism>
<dbReference type="SUPFAM" id="SSF52047">
    <property type="entry name" value="RNI-like"/>
    <property type="match status" value="1"/>
</dbReference>
<evidence type="ECO:0000313" key="3">
    <source>
        <dbReference type="Proteomes" id="UP000298030"/>
    </source>
</evidence>
<evidence type="ECO:0000313" key="2">
    <source>
        <dbReference type="EMBL" id="TEB30764.1"/>
    </source>
</evidence>
<dbReference type="EMBL" id="QPFP01000021">
    <property type="protein sequence ID" value="TEB30764.1"/>
    <property type="molecule type" value="Genomic_DNA"/>
</dbReference>
<dbReference type="AlphaFoldDB" id="A0A4Y7T9W9"/>
<gene>
    <name evidence="2" type="ORF">FA13DRAFT_1774568</name>
</gene>
<evidence type="ECO:0000256" key="1">
    <source>
        <dbReference type="SAM" id="MobiDB-lite"/>
    </source>
</evidence>
<name>A0A4Y7T9W9_COPMI</name>
<protein>
    <submittedName>
        <fullName evidence="2">Uncharacterized protein</fullName>
    </submittedName>
</protein>
<comment type="caution">
    <text evidence="2">The sequence shown here is derived from an EMBL/GenBank/DDBJ whole genome shotgun (WGS) entry which is preliminary data.</text>
</comment>